<dbReference type="EMBL" id="CAFBQS010000046">
    <property type="protein sequence ID" value="CAB5061540.1"/>
    <property type="molecule type" value="Genomic_DNA"/>
</dbReference>
<name>A0A6J7U804_9ZZZZ</name>
<sequence length="102" mass="10760">MFPVPLNSSKITSSILEPVSTRAVARIVSEPPSSIFRAAPKNFLGGYKAAESTPPERILPLAGAAMLYARPKRVIESSSTTTSCPNSTKRLARSIASSATVV</sequence>
<dbReference type="AlphaFoldDB" id="A0A6J7U804"/>
<organism evidence="1">
    <name type="scientific">freshwater metagenome</name>
    <dbReference type="NCBI Taxonomy" id="449393"/>
    <lineage>
        <taxon>unclassified sequences</taxon>
        <taxon>metagenomes</taxon>
        <taxon>ecological metagenomes</taxon>
    </lineage>
</organism>
<evidence type="ECO:0000313" key="1">
    <source>
        <dbReference type="EMBL" id="CAB5061540.1"/>
    </source>
</evidence>
<accession>A0A6J7U804</accession>
<reference evidence="1" key="1">
    <citation type="submission" date="2020-05" db="EMBL/GenBank/DDBJ databases">
        <authorList>
            <person name="Chiriac C."/>
            <person name="Salcher M."/>
            <person name="Ghai R."/>
            <person name="Kavagutti S V."/>
        </authorList>
    </citation>
    <scope>NUCLEOTIDE SEQUENCE</scope>
</reference>
<proteinExistence type="predicted"/>
<protein>
    <submittedName>
        <fullName evidence="1">Unannotated protein</fullName>
    </submittedName>
</protein>
<gene>
    <name evidence="1" type="ORF">UFOPK4366_00374</name>
</gene>